<dbReference type="GO" id="GO:0003700">
    <property type="term" value="F:DNA-binding transcription factor activity"/>
    <property type="evidence" value="ECO:0007669"/>
    <property type="project" value="InterPro"/>
</dbReference>
<organism evidence="5 6">
    <name type="scientific">Desulfocurvibacter africanus subsp. africanus str. Walvis Bay</name>
    <dbReference type="NCBI Taxonomy" id="690850"/>
    <lineage>
        <taxon>Bacteria</taxon>
        <taxon>Pseudomonadati</taxon>
        <taxon>Thermodesulfobacteriota</taxon>
        <taxon>Desulfovibrionia</taxon>
        <taxon>Desulfovibrionales</taxon>
        <taxon>Desulfovibrionaceae</taxon>
        <taxon>Desulfocurvibacter</taxon>
    </lineage>
</organism>
<dbReference type="GO" id="GO:0000976">
    <property type="term" value="F:transcription cis-regulatory region binding"/>
    <property type="evidence" value="ECO:0007669"/>
    <property type="project" value="TreeGrafter"/>
</dbReference>
<dbReference type="PANTHER" id="PTHR47894:SF4">
    <property type="entry name" value="HTH-TYPE TRANSCRIPTIONAL REGULATOR GADX"/>
    <property type="match status" value="1"/>
</dbReference>
<dbReference type="InterPro" id="IPR009594">
    <property type="entry name" value="Tscrpt_reg_HTH_AraC_N"/>
</dbReference>
<protein>
    <submittedName>
        <fullName evidence="5">Transcriptional regulator, AraC family</fullName>
    </submittedName>
</protein>
<dbReference type="PANTHER" id="PTHR47894">
    <property type="entry name" value="HTH-TYPE TRANSCRIPTIONAL REGULATOR GADX"/>
    <property type="match status" value="1"/>
</dbReference>
<dbReference type="HOGENOM" id="CLU_071578_1_0_7"/>
<dbReference type="SUPFAM" id="SSF51215">
    <property type="entry name" value="Regulatory protein AraC"/>
    <property type="match status" value="1"/>
</dbReference>
<keyword evidence="2" id="KW-0238">DNA-binding</keyword>
<dbReference type="PROSITE" id="PS01124">
    <property type="entry name" value="HTH_ARAC_FAMILY_2"/>
    <property type="match status" value="1"/>
</dbReference>
<keyword evidence="1" id="KW-0805">Transcription regulation</keyword>
<dbReference type="Gene3D" id="1.10.10.60">
    <property type="entry name" value="Homeodomain-like"/>
    <property type="match status" value="1"/>
</dbReference>
<evidence type="ECO:0000256" key="2">
    <source>
        <dbReference type="ARBA" id="ARBA00023125"/>
    </source>
</evidence>
<feature type="domain" description="HTH araC/xylS-type" evidence="4">
    <location>
        <begin position="212"/>
        <end position="309"/>
    </location>
</feature>
<dbReference type="EMBL" id="CP003221">
    <property type="protein sequence ID" value="EGJ51883.1"/>
    <property type="molecule type" value="Genomic_DNA"/>
</dbReference>
<dbReference type="KEGG" id="daf:Desaf_3605"/>
<dbReference type="InterPro" id="IPR009057">
    <property type="entry name" value="Homeodomain-like_sf"/>
</dbReference>
<evidence type="ECO:0000256" key="1">
    <source>
        <dbReference type="ARBA" id="ARBA00023015"/>
    </source>
</evidence>
<sequence>MKNAEISLGCPKPLKPGVDPAIPADSVDAPAPAPEGYKRIDRVLGPMAAGSFLLGSLGYLHCTRRHVIKNMALPRAACVLILEGSKAVHRDDVREVVQAGQLLLLPARWPITIENVPAVRSGRYRALCLSFDPDIVARVAAASPADTITGQPRGMRLTPSGLLLDALLHLLVVAKAHPGTPRLTEVGLEQLLLLLAAEGGGLLLQSELPLLDRISSLVLADAARRWDTAEIAQALSLGERTLRRRLEKAGASLRDIMRETRLHAALALLQQSTLCVGEVAQRCGYDSASRFTQRFREKFGLRPSDIIRARASRDRD</sequence>
<proteinExistence type="predicted"/>
<dbReference type="RefSeq" id="WP_014261497.1">
    <property type="nucleotide sequence ID" value="NC_016629.1"/>
</dbReference>
<evidence type="ECO:0000259" key="4">
    <source>
        <dbReference type="PROSITE" id="PS01124"/>
    </source>
</evidence>
<dbReference type="Pfam" id="PF12833">
    <property type="entry name" value="HTH_18"/>
    <property type="match status" value="1"/>
</dbReference>
<dbReference type="STRING" id="690850.Desaf_3605"/>
<evidence type="ECO:0000313" key="6">
    <source>
        <dbReference type="Proteomes" id="UP000007844"/>
    </source>
</evidence>
<evidence type="ECO:0000256" key="3">
    <source>
        <dbReference type="ARBA" id="ARBA00023163"/>
    </source>
</evidence>
<dbReference type="AlphaFoldDB" id="F3YYQ7"/>
<dbReference type="Pfam" id="PF06719">
    <property type="entry name" value="AraC_N"/>
    <property type="match status" value="1"/>
</dbReference>
<dbReference type="InterPro" id="IPR020449">
    <property type="entry name" value="Tscrpt_reg_AraC-type_HTH"/>
</dbReference>
<dbReference type="SUPFAM" id="SSF46689">
    <property type="entry name" value="Homeodomain-like"/>
    <property type="match status" value="1"/>
</dbReference>
<gene>
    <name evidence="5" type="ORF">Desaf_3605</name>
</gene>
<reference evidence="5 6" key="1">
    <citation type="journal article" date="2011" name="J. Bacteriol.">
        <title>Genome sequence of the mercury-methylating and pleomorphic Desulfovibrio africanus Strain Walvis Bay.</title>
        <authorList>
            <person name="Brown S.D."/>
            <person name="Wall J.D."/>
            <person name="Kucken A.M."/>
            <person name="Gilmour C.C."/>
            <person name="Podar M."/>
            <person name="Brandt C.C."/>
            <person name="Teshima H."/>
            <person name="Detter J.C."/>
            <person name="Han C.S."/>
            <person name="Land M.L."/>
            <person name="Lucas S."/>
            <person name="Han J."/>
            <person name="Pennacchio L."/>
            <person name="Nolan M."/>
            <person name="Pitluck S."/>
            <person name="Woyke T."/>
            <person name="Goodwin L."/>
            <person name="Palumbo A.V."/>
            <person name="Elias D.A."/>
        </authorList>
    </citation>
    <scope>NUCLEOTIDE SEQUENCE [LARGE SCALE GENOMIC DNA]</scope>
    <source>
        <strain evidence="5 6">Walvis Bay</strain>
    </source>
</reference>
<name>F3YYQ7_DESAF</name>
<dbReference type="Proteomes" id="UP000007844">
    <property type="component" value="Chromosome"/>
</dbReference>
<accession>F3YYQ7</accession>
<dbReference type="PRINTS" id="PR00032">
    <property type="entry name" value="HTHARAC"/>
</dbReference>
<dbReference type="GO" id="GO:0005829">
    <property type="term" value="C:cytosol"/>
    <property type="evidence" value="ECO:0007669"/>
    <property type="project" value="TreeGrafter"/>
</dbReference>
<dbReference type="InterPro" id="IPR018060">
    <property type="entry name" value="HTH_AraC"/>
</dbReference>
<keyword evidence="6" id="KW-1185">Reference proteome</keyword>
<dbReference type="SMART" id="SM00342">
    <property type="entry name" value="HTH_ARAC"/>
    <property type="match status" value="1"/>
</dbReference>
<dbReference type="eggNOG" id="COG2207">
    <property type="taxonomic scope" value="Bacteria"/>
</dbReference>
<evidence type="ECO:0000313" key="5">
    <source>
        <dbReference type="EMBL" id="EGJ51883.1"/>
    </source>
</evidence>
<dbReference type="InterPro" id="IPR037923">
    <property type="entry name" value="HTH-like"/>
</dbReference>
<keyword evidence="3" id="KW-0804">Transcription</keyword>